<name>A0A934J210_9BACL</name>
<dbReference type="SMART" id="SM00895">
    <property type="entry name" value="FCD"/>
    <property type="match status" value="1"/>
</dbReference>
<evidence type="ECO:0000256" key="2">
    <source>
        <dbReference type="ARBA" id="ARBA00023125"/>
    </source>
</evidence>
<keyword evidence="3" id="KW-0804">Transcription</keyword>
<keyword evidence="6" id="KW-1185">Reference proteome</keyword>
<reference evidence="5" key="1">
    <citation type="submission" date="2020-12" db="EMBL/GenBank/DDBJ databases">
        <authorList>
            <person name="Huq M.A."/>
        </authorList>
    </citation>
    <scope>NUCLEOTIDE SEQUENCE</scope>
    <source>
        <strain evidence="5">MAHUQ-46</strain>
    </source>
</reference>
<dbReference type="EMBL" id="JAELUP010000060">
    <property type="protein sequence ID" value="MBJ6361844.1"/>
    <property type="molecule type" value="Genomic_DNA"/>
</dbReference>
<dbReference type="Pfam" id="PF00392">
    <property type="entry name" value="GntR"/>
    <property type="match status" value="1"/>
</dbReference>
<dbReference type="PROSITE" id="PS50949">
    <property type="entry name" value="HTH_GNTR"/>
    <property type="match status" value="1"/>
</dbReference>
<proteinExistence type="predicted"/>
<dbReference type="Gene3D" id="1.10.10.10">
    <property type="entry name" value="Winged helix-like DNA-binding domain superfamily/Winged helix DNA-binding domain"/>
    <property type="match status" value="1"/>
</dbReference>
<comment type="caution">
    <text evidence="5">The sequence shown here is derived from an EMBL/GenBank/DDBJ whole genome shotgun (WGS) entry which is preliminary data.</text>
</comment>
<dbReference type="InterPro" id="IPR000524">
    <property type="entry name" value="Tscrpt_reg_HTH_GntR"/>
</dbReference>
<dbReference type="InterPro" id="IPR011711">
    <property type="entry name" value="GntR_C"/>
</dbReference>
<dbReference type="Pfam" id="PF07729">
    <property type="entry name" value="FCD"/>
    <property type="match status" value="1"/>
</dbReference>
<accession>A0A934J210</accession>
<sequence>MVFVKPPQSASTREVVYSALREQILQLELPPGTGLSEKEISLQFNVSRTPVRESFVQLAQEGLLEILPQRGTYVSLIDNSLVEEARFMREQLERAVIQLACESFPEEQFIKIKSNLALQKLSVAKQDDKKMFELDEEFHRAIFEGCGKSYTWGVIQHVNVHLNRSRMLRLAADHNWSHIYSQHEQIVAAIEAHDSAEADRLMKNHLNLTVTDQSLLKEKFPTYFKTPSSN</sequence>
<dbReference type="PANTHER" id="PTHR43537">
    <property type="entry name" value="TRANSCRIPTIONAL REGULATOR, GNTR FAMILY"/>
    <property type="match status" value="1"/>
</dbReference>
<evidence type="ECO:0000256" key="3">
    <source>
        <dbReference type="ARBA" id="ARBA00023163"/>
    </source>
</evidence>
<dbReference type="Gene3D" id="1.20.120.530">
    <property type="entry name" value="GntR ligand-binding domain-like"/>
    <property type="match status" value="1"/>
</dbReference>
<gene>
    <name evidence="5" type="ORF">JFN88_11275</name>
</gene>
<dbReference type="SUPFAM" id="SSF48008">
    <property type="entry name" value="GntR ligand-binding domain-like"/>
    <property type="match status" value="1"/>
</dbReference>
<evidence type="ECO:0000313" key="6">
    <source>
        <dbReference type="Proteomes" id="UP000640274"/>
    </source>
</evidence>
<dbReference type="GO" id="GO:0003677">
    <property type="term" value="F:DNA binding"/>
    <property type="evidence" value="ECO:0007669"/>
    <property type="project" value="UniProtKB-KW"/>
</dbReference>
<evidence type="ECO:0000259" key="4">
    <source>
        <dbReference type="PROSITE" id="PS50949"/>
    </source>
</evidence>
<dbReference type="Proteomes" id="UP000640274">
    <property type="component" value="Unassembled WGS sequence"/>
</dbReference>
<dbReference type="InterPro" id="IPR036390">
    <property type="entry name" value="WH_DNA-bd_sf"/>
</dbReference>
<evidence type="ECO:0000313" key="5">
    <source>
        <dbReference type="EMBL" id="MBJ6361844.1"/>
    </source>
</evidence>
<keyword evidence="2" id="KW-0238">DNA-binding</keyword>
<feature type="domain" description="HTH gntR-type" evidence="4">
    <location>
        <begin position="10"/>
        <end position="77"/>
    </location>
</feature>
<dbReference type="InterPro" id="IPR008920">
    <property type="entry name" value="TF_FadR/GntR_C"/>
</dbReference>
<evidence type="ECO:0000256" key="1">
    <source>
        <dbReference type="ARBA" id="ARBA00023015"/>
    </source>
</evidence>
<dbReference type="PRINTS" id="PR00035">
    <property type="entry name" value="HTHGNTR"/>
</dbReference>
<dbReference type="SUPFAM" id="SSF46785">
    <property type="entry name" value="Winged helix' DNA-binding domain"/>
    <property type="match status" value="1"/>
</dbReference>
<protein>
    <submittedName>
        <fullName evidence="5">GntR family transcriptional regulator</fullName>
    </submittedName>
</protein>
<dbReference type="PANTHER" id="PTHR43537:SF6">
    <property type="entry name" value="HTH-TYPE TRANSCRIPTIONAL REPRESSOR RSPR"/>
    <property type="match status" value="1"/>
</dbReference>
<dbReference type="GO" id="GO:0003700">
    <property type="term" value="F:DNA-binding transcription factor activity"/>
    <property type="evidence" value="ECO:0007669"/>
    <property type="project" value="InterPro"/>
</dbReference>
<dbReference type="AlphaFoldDB" id="A0A934J210"/>
<dbReference type="RefSeq" id="WP_199019397.1">
    <property type="nucleotide sequence ID" value="NZ_JAELUP010000060.1"/>
</dbReference>
<dbReference type="InterPro" id="IPR036388">
    <property type="entry name" value="WH-like_DNA-bd_sf"/>
</dbReference>
<keyword evidence="1" id="KW-0805">Transcription regulation</keyword>
<dbReference type="CDD" id="cd07377">
    <property type="entry name" value="WHTH_GntR"/>
    <property type="match status" value="1"/>
</dbReference>
<dbReference type="SMART" id="SM00345">
    <property type="entry name" value="HTH_GNTR"/>
    <property type="match status" value="1"/>
</dbReference>
<organism evidence="5 6">
    <name type="scientific">Paenibacillus roseus</name>
    <dbReference type="NCBI Taxonomy" id="2798579"/>
    <lineage>
        <taxon>Bacteria</taxon>
        <taxon>Bacillati</taxon>
        <taxon>Bacillota</taxon>
        <taxon>Bacilli</taxon>
        <taxon>Bacillales</taxon>
        <taxon>Paenibacillaceae</taxon>
        <taxon>Paenibacillus</taxon>
    </lineage>
</organism>